<dbReference type="NCBIfam" id="NF041766">
    <property type="entry name" value="choice_anch_U"/>
    <property type="match status" value="1"/>
</dbReference>
<gene>
    <name evidence="3" type="ORF">SDC9_194650</name>
</gene>
<dbReference type="InterPro" id="IPR026442">
    <property type="entry name" value="IPTL_CTERM"/>
</dbReference>
<dbReference type="AlphaFoldDB" id="A0A645I7F8"/>
<reference evidence="3" key="1">
    <citation type="submission" date="2019-08" db="EMBL/GenBank/DDBJ databases">
        <authorList>
            <person name="Kucharzyk K."/>
            <person name="Murdoch R.W."/>
            <person name="Higgins S."/>
            <person name="Loffler F."/>
        </authorList>
    </citation>
    <scope>NUCLEOTIDE SEQUENCE</scope>
</reference>
<evidence type="ECO:0000313" key="3">
    <source>
        <dbReference type="EMBL" id="MPN47050.1"/>
    </source>
</evidence>
<evidence type="ECO:0000259" key="2">
    <source>
        <dbReference type="Pfam" id="PF18203"/>
    </source>
</evidence>
<feature type="transmembrane region" description="Helical" evidence="1">
    <location>
        <begin position="83"/>
        <end position="102"/>
    </location>
</feature>
<protein>
    <recommendedName>
        <fullName evidence="2">IPTL-CTERM protein sorting domain-containing protein</fullName>
    </recommendedName>
</protein>
<proteinExistence type="predicted"/>
<feature type="domain" description="IPTL-CTERM protein sorting" evidence="2">
    <location>
        <begin position="79"/>
        <end position="93"/>
    </location>
</feature>
<organism evidence="3">
    <name type="scientific">bioreactor metagenome</name>
    <dbReference type="NCBI Taxonomy" id="1076179"/>
    <lineage>
        <taxon>unclassified sequences</taxon>
        <taxon>metagenomes</taxon>
        <taxon>ecological metagenomes</taxon>
    </lineage>
</organism>
<name>A0A645I7F8_9ZZZZ</name>
<comment type="caution">
    <text evidence="3">The sequence shown here is derived from an EMBL/GenBank/DDBJ whole genome shotgun (WGS) entry which is preliminary data.</text>
</comment>
<keyword evidence="1" id="KW-0472">Membrane</keyword>
<dbReference type="InterPro" id="IPR053784">
    <property type="entry name" value="Choice_anch_U_dom"/>
</dbReference>
<keyword evidence="1" id="KW-0812">Transmembrane</keyword>
<evidence type="ECO:0000256" key="1">
    <source>
        <dbReference type="SAM" id="Phobius"/>
    </source>
</evidence>
<keyword evidence="1" id="KW-1133">Transmembrane helix</keyword>
<accession>A0A645I7F8</accession>
<sequence>MNYGKPLPAGTELWKWGRTADNQNPHWYRIPSTVKGQVVNFELQDGGPGDDDLTKDGQIADPTALVTPKAVPPTGDAVAVPTLSAWGLLALALSFLPFAPLVQRYTRKR</sequence>
<dbReference type="Pfam" id="PF18203">
    <property type="entry name" value="IPTL-CTERM"/>
    <property type="match status" value="1"/>
</dbReference>
<dbReference type="EMBL" id="VSSQ01108233">
    <property type="protein sequence ID" value="MPN47050.1"/>
    <property type="molecule type" value="Genomic_DNA"/>
</dbReference>